<gene>
    <name evidence="5" type="primary">PH01B035L11.9</name>
</gene>
<protein>
    <submittedName>
        <fullName evidence="5">PH01B035L11.9 protein</fullName>
    </submittedName>
</protein>
<dbReference type="PANTHER" id="PTHR43383:SF2">
    <property type="entry name" value="AMIDOHYDROLASE 2 FAMILY PROTEIN"/>
    <property type="match status" value="1"/>
</dbReference>
<feature type="domain" description="Retrovirus-related Pol polyprotein from transposon TNT 1-94-like beta-barrel" evidence="4">
    <location>
        <begin position="292"/>
        <end position="368"/>
    </location>
</feature>
<feature type="compositionally biased region" description="Gly residues" evidence="2">
    <location>
        <begin position="189"/>
        <end position="200"/>
    </location>
</feature>
<feature type="domain" description="Reverse transcriptase Ty1/copia-type" evidence="3">
    <location>
        <begin position="508"/>
        <end position="695"/>
    </location>
</feature>
<feature type="region of interest" description="Disordered" evidence="2">
    <location>
        <begin position="170"/>
        <end position="200"/>
    </location>
</feature>
<dbReference type="GO" id="GO:0004190">
    <property type="term" value="F:aspartic-type endopeptidase activity"/>
    <property type="evidence" value="ECO:0007669"/>
    <property type="project" value="UniProtKB-KW"/>
</dbReference>
<sequence>MGTVSIPRCPVVLDGVNYTDFVSHMRIHMRGLCLWGVLSGDVTCPPCPTPPTEPTPVALPTTADKAAAEAARLIDDEAASAYQEALDSYKDRRPPTLSGTMTMLGLPLSSSPVSNLSSLLRLWDSLRLSRCGLTFVSATSPLALTEIRAEETRLSGAGLMPLPSMLAARPPATPTAPRFSTLPPPAAATGGGVRPSSGGGRPHCSYCDKVSHIESKYYKKQWHLSRRSCTSTSTGASTSMSASTPLAVSLTEQEIARLRRLLAASGSPSTGSATDSSGTTKPPPTQSDTSPWILDSGASFHMTSYSSTLSFITPLDSPVSVLTADGTSLSVSGRGPLSNSSFHVPSVAYVPRLTMQLLSAGQITDLGCRVILNSDSCCVQNRHTGALVGSGPRCLDSQRLWELDCLHLPSAITVAASLSASAIPSIDSFQQWHHRLDHLCGSRLLSLVRRGLLGFVSGDVSLDCQGSTHEPVSYQDAVTHPEWQHATVEEIAALERSDYKIKTRSDGSLERYKARLVARGFQQEHGRDYDETFVPVAHMTTIRTLLSVAFVRHWSVSQLDVKNVFLNGELREEVYMHPPPGYSIPEGMVCRFRRSLYGLKQAPRAWFEHFSSVDTVAAFSASDHDPALFVHTSSRGRTLLLLYVDDMIITGGDSEYIAFVKAHLSEQFLMSDLGPLRYFIGIEVTSTPDGFFMSQEK</sequence>
<evidence type="ECO:0000313" key="5">
    <source>
        <dbReference type="EMBL" id="CCI55364.1"/>
    </source>
</evidence>
<reference evidence="5" key="1">
    <citation type="submission" date="2012-05" db="EMBL/GenBank/DDBJ databases">
        <authorList>
            <person name="Han B."/>
            <person name="Lu Y."/>
            <person name="Feng Q."/>
            <person name="Zhao Q."/>
            <person name="Lu T.T."/>
            <person name="Li Y."/>
            <person name="Liu K.Y."/>
            <person name="Huang X.H."/>
            <person name="Fan D.L."/>
            <person name="Weng Q.J."/>
            <person name="Zhang L."/>
            <person name="Lu Y.Q."/>
            <person name="Guo Y.L."/>
            <person name="Li W.J."/>
            <person name="Zhou C.C."/>
            <person name="Lu H.Y."/>
            <person name="Huang T."/>
            <person name="Zhu C.R."/>
            <person name="Zhao Y."/>
            <person name="Hu T."/>
            <person name="Yao N."/>
        </authorList>
    </citation>
    <scope>NUCLEOTIDE SEQUENCE</scope>
</reference>
<evidence type="ECO:0000256" key="1">
    <source>
        <dbReference type="ARBA" id="ARBA00022750"/>
    </source>
</evidence>
<feature type="compositionally biased region" description="Low complexity" evidence="2">
    <location>
        <begin position="264"/>
        <end position="280"/>
    </location>
</feature>
<accession>L0P1P7</accession>
<name>L0P1P7_PHYED</name>
<feature type="region of interest" description="Disordered" evidence="2">
    <location>
        <begin position="264"/>
        <end position="293"/>
    </location>
</feature>
<evidence type="ECO:0000259" key="4">
    <source>
        <dbReference type="Pfam" id="PF22936"/>
    </source>
</evidence>
<dbReference type="EMBL" id="FO203441">
    <property type="protein sequence ID" value="CCI55364.1"/>
    <property type="molecule type" value="Genomic_DNA"/>
</dbReference>
<dbReference type="Pfam" id="PF22936">
    <property type="entry name" value="Pol_BBD"/>
    <property type="match status" value="1"/>
</dbReference>
<dbReference type="InterPro" id="IPR013103">
    <property type="entry name" value="RVT_2"/>
</dbReference>
<evidence type="ECO:0000256" key="2">
    <source>
        <dbReference type="SAM" id="MobiDB-lite"/>
    </source>
</evidence>
<organism evidence="5">
    <name type="scientific">Phyllostachys edulis</name>
    <name type="common">Tortoise shell bamboo</name>
    <name type="synonym">Bambusa edulis</name>
    <dbReference type="NCBI Taxonomy" id="38705"/>
    <lineage>
        <taxon>Eukaryota</taxon>
        <taxon>Viridiplantae</taxon>
        <taxon>Streptophyta</taxon>
        <taxon>Embryophyta</taxon>
        <taxon>Tracheophyta</taxon>
        <taxon>Spermatophyta</taxon>
        <taxon>Magnoliopsida</taxon>
        <taxon>Liliopsida</taxon>
        <taxon>Poales</taxon>
        <taxon>Poaceae</taxon>
        <taxon>BOP clade</taxon>
        <taxon>Bambusoideae</taxon>
        <taxon>Arundinarodae</taxon>
        <taxon>Arundinarieae</taxon>
        <taxon>Arundinariinae</taxon>
        <taxon>Phyllostachys</taxon>
    </lineage>
</organism>
<dbReference type="Pfam" id="PF07727">
    <property type="entry name" value="RVT_2"/>
    <property type="match status" value="1"/>
</dbReference>
<dbReference type="InterPro" id="IPR054722">
    <property type="entry name" value="PolX-like_BBD"/>
</dbReference>
<dbReference type="InterPro" id="IPR043502">
    <property type="entry name" value="DNA/RNA_pol_sf"/>
</dbReference>
<keyword evidence="1" id="KW-0645">Protease</keyword>
<dbReference type="PANTHER" id="PTHR43383">
    <property type="entry name" value="NODULIN 6"/>
    <property type="match status" value="1"/>
</dbReference>
<keyword evidence="1" id="KW-0378">Hydrolase</keyword>
<proteinExistence type="predicted"/>
<dbReference type="AlphaFoldDB" id="L0P1P7"/>
<dbReference type="SUPFAM" id="SSF56672">
    <property type="entry name" value="DNA/RNA polymerases"/>
    <property type="match status" value="1"/>
</dbReference>
<keyword evidence="1" id="KW-0064">Aspartyl protease</keyword>
<evidence type="ECO:0000259" key="3">
    <source>
        <dbReference type="Pfam" id="PF07727"/>
    </source>
</evidence>